<evidence type="ECO:0000313" key="9">
    <source>
        <dbReference type="Proteomes" id="UP001295684"/>
    </source>
</evidence>
<dbReference type="InterPro" id="IPR008271">
    <property type="entry name" value="Ser/Thr_kinase_AS"/>
</dbReference>
<evidence type="ECO:0000256" key="2">
    <source>
        <dbReference type="ARBA" id="ARBA00022679"/>
    </source>
</evidence>
<evidence type="ECO:0000313" key="8">
    <source>
        <dbReference type="EMBL" id="CAI2367258.1"/>
    </source>
</evidence>
<gene>
    <name evidence="8" type="ORF">ECRASSUSDP1_LOCUS8538</name>
</gene>
<keyword evidence="9" id="KW-1185">Reference proteome</keyword>
<evidence type="ECO:0000256" key="6">
    <source>
        <dbReference type="SAM" id="MobiDB-lite"/>
    </source>
</evidence>
<dbReference type="Proteomes" id="UP001295684">
    <property type="component" value="Unassembled WGS sequence"/>
</dbReference>
<keyword evidence="1" id="KW-0723">Serine/threonine-protein kinase</keyword>
<keyword evidence="3" id="KW-0547">Nucleotide-binding</keyword>
<dbReference type="PROSITE" id="PS50011">
    <property type="entry name" value="PROTEIN_KINASE_DOM"/>
    <property type="match status" value="1"/>
</dbReference>
<evidence type="ECO:0000259" key="7">
    <source>
        <dbReference type="PROSITE" id="PS50011"/>
    </source>
</evidence>
<dbReference type="SUPFAM" id="SSF56112">
    <property type="entry name" value="Protein kinase-like (PK-like)"/>
    <property type="match status" value="1"/>
</dbReference>
<feature type="compositionally biased region" description="Basic and acidic residues" evidence="6">
    <location>
        <begin position="398"/>
        <end position="407"/>
    </location>
</feature>
<keyword evidence="2" id="KW-0808">Transferase</keyword>
<dbReference type="SMART" id="SM00220">
    <property type="entry name" value="S_TKc"/>
    <property type="match status" value="1"/>
</dbReference>
<protein>
    <recommendedName>
        <fullName evidence="7">Protein kinase domain-containing protein</fullName>
    </recommendedName>
</protein>
<dbReference type="AlphaFoldDB" id="A0AAD1XCZ0"/>
<comment type="caution">
    <text evidence="8">The sequence shown here is derived from an EMBL/GenBank/DDBJ whole genome shotgun (WGS) entry which is preliminary data.</text>
</comment>
<accession>A0AAD1XCZ0</accession>
<dbReference type="InterPro" id="IPR011009">
    <property type="entry name" value="Kinase-like_dom_sf"/>
</dbReference>
<name>A0AAD1XCZ0_EUPCR</name>
<keyword evidence="5" id="KW-0067">ATP-binding</keyword>
<organism evidence="8 9">
    <name type="scientific">Euplotes crassus</name>
    <dbReference type="NCBI Taxonomy" id="5936"/>
    <lineage>
        <taxon>Eukaryota</taxon>
        <taxon>Sar</taxon>
        <taxon>Alveolata</taxon>
        <taxon>Ciliophora</taxon>
        <taxon>Intramacronucleata</taxon>
        <taxon>Spirotrichea</taxon>
        <taxon>Hypotrichia</taxon>
        <taxon>Euplotida</taxon>
        <taxon>Euplotidae</taxon>
        <taxon>Moneuplotes</taxon>
    </lineage>
</organism>
<dbReference type="Pfam" id="PF00069">
    <property type="entry name" value="Pkinase"/>
    <property type="match status" value="1"/>
</dbReference>
<evidence type="ECO:0000256" key="1">
    <source>
        <dbReference type="ARBA" id="ARBA00022527"/>
    </source>
</evidence>
<dbReference type="Gene3D" id="3.30.200.20">
    <property type="entry name" value="Phosphorylase Kinase, domain 1"/>
    <property type="match status" value="1"/>
</dbReference>
<feature type="domain" description="Protein kinase" evidence="7">
    <location>
        <begin position="1"/>
        <end position="228"/>
    </location>
</feature>
<evidence type="ECO:0000256" key="5">
    <source>
        <dbReference type="ARBA" id="ARBA00022840"/>
    </source>
</evidence>
<reference evidence="8" key="1">
    <citation type="submission" date="2023-07" db="EMBL/GenBank/DDBJ databases">
        <authorList>
            <consortium name="AG Swart"/>
            <person name="Singh M."/>
            <person name="Singh A."/>
            <person name="Seah K."/>
            <person name="Emmerich C."/>
        </authorList>
    </citation>
    <scope>NUCLEOTIDE SEQUENCE</scope>
    <source>
        <strain evidence="8">DP1</strain>
    </source>
</reference>
<dbReference type="GO" id="GO:0004674">
    <property type="term" value="F:protein serine/threonine kinase activity"/>
    <property type="evidence" value="ECO:0007669"/>
    <property type="project" value="UniProtKB-KW"/>
</dbReference>
<dbReference type="GO" id="GO:0005524">
    <property type="term" value="F:ATP binding"/>
    <property type="evidence" value="ECO:0007669"/>
    <property type="project" value="UniProtKB-KW"/>
</dbReference>
<evidence type="ECO:0000256" key="3">
    <source>
        <dbReference type="ARBA" id="ARBA00022741"/>
    </source>
</evidence>
<dbReference type="PROSITE" id="PS00108">
    <property type="entry name" value="PROTEIN_KINASE_ST"/>
    <property type="match status" value="1"/>
</dbReference>
<dbReference type="PANTHER" id="PTHR24353">
    <property type="entry name" value="CYCLIC NUCLEOTIDE-DEPENDENT PROTEIN KINASE"/>
    <property type="match status" value="1"/>
</dbReference>
<dbReference type="EMBL" id="CAMPGE010008357">
    <property type="protein sequence ID" value="CAI2367258.1"/>
    <property type="molecule type" value="Genomic_DNA"/>
</dbReference>
<dbReference type="PANTHER" id="PTHR24353:SF147">
    <property type="entry name" value="CGMP-DEPENDENT SERINE_THREONIN PROTEIN KINASE-RELATED"/>
    <property type="match status" value="1"/>
</dbReference>
<feature type="region of interest" description="Disordered" evidence="6">
    <location>
        <begin position="352"/>
        <end position="407"/>
    </location>
</feature>
<dbReference type="Gene3D" id="1.10.510.10">
    <property type="entry name" value="Transferase(Phosphotransferase) domain 1"/>
    <property type="match status" value="1"/>
</dbReference>
<dbReference type="InterPro" id="IPR000719">
    <property type="entry name" value="Prot_kinase_dom"/>
</dbReference>
<keyword evidence="4" id="KW-0418">Kinase</keyword>
<sequence>MRSEYFKIYPTSKFIVNIWYSFQDEQNAYVLMDYAPCGDLLFHMKRIKRKQILKDEKGGTLSEHQGKFMTMCILEALRTIHGAGIIHRDIKPENIIIDSNGYPRLADFGIAEFDANITPGSQFGTLSYMAPEIIFDHKYSYTVDFYSLGVLLLLMVTGDMLSVGKTPKEAKNAISLRNDSITTKKFTKRYPYLSEECCDLIVSLLCTSQHKRIGVVGGVDEILSHEWFEGIEISTIQQQTFISPIYEICTDQKAILELTSNDFNKGESTSFWKKKENKAMKLISKSLVDYGNNYQTHFTAFDYLNVVFEDEDNPFDKTERVRRHTMSSISKQRNASLSDIIERDKLRLELSSNFNDDQKSPMALQRISEPKSEQGGKTVSPANDQKKVIEDLQLSPEVKVDMSKSPE</sequence>
<evidence type="ECO:0000256" key="4">
    <source>
        <dbReference type="ARBA" id="ARBA00022777"/>
    </source>
</evidence>
<proteinExistence type="predicted"/>